<accession>A0A1F4YEU6</accession>
<dbReference type="Proteomes" id="UP000178176">
    <property type="component" value="Unassembled WGS sequence"/>
</dbReference>
<proteinExistence type="predicted"/>
<name>A0A1F4YEU6_9BACT</name>
<sequence length="74" mass="8333">MELLIENEILKRIPVSDVGGMFRELADELNVRSAEVRRRMWGMVANGQVEIGDDLSLVSGPGVERGKNRRFDFG</sequence>
<organism evidence="1 2">
    <name type="scientific">Candidatus Amesbacteria bacterium RIFCSPHIGHO2_01_FULL_48_32b</name>
    <dbReference type="NCBI Taxonomy" id="1797253"/>
    <lineage>
        <taxon>Bacteria</taxon>
        <taxon>Candidatus Amesiibacteriota</taxon>
    </lineage>
</organism>
<dbReference type="EMBL" id="MEXH01000015">
    <property type="protein sequence ID" value="OGC92442.1"/>
    <property type="molecule type" value="Genomic_DNA"/>
</dbReference>
<gene>
    <name evidence="1" type="ORF">A2876_04065</name>
</gene>
<evidence type="ECO:0000313" key="1">
    <source>
        <dbReference type="EMBL" id="OGC92442.1"/>
    </source>
</evidence>
<evidence type="ECO:0000313" key="2">
    <source>
        <dbReference type="Proteomes" id="UP000178176"/>
    </source>
</evidence>
<protein>
    <submittedName>
        <fullName evidence="1">Uncharacterized protein</fullName>
    </submittedName>
</protein>
<reference evidence="1 2" key="1">
    <citation type="journal article" date="2016" name="Nat. Commun.">
        <title>Thousands of microbial genomes shed light on interconnected biogeochemical processes in an aquifer system.</title>
        <authorList>
            <person name="Anantharaman K."/>
            <person name="Brown C.T."/>
            <person name="Hug L.A."/>
            <person name="Sharon I."/>
            <person name="Castelle C.J."/>
            <person name="Probst A.J."/>
            <person name="Thomas B.C."/>
            <person name="Singh A."/>
            <person name="Wilkins M.J."/>
            <person name="Karaoz U."/>
            <person name="Brodie E.L."/>
            <person name="Williams K.H."/>
            <person name="Hubbard S.S."/>
            <person name="Banfield J.F."/>
        </authorList>
    </citation>
    <scope>NUCLEOTIDE SEQUENCE [LARGE SCALE GENOMIC DNA]</scope>
</reference>
<comment type="caution">
    <text evidence="1">The sequence shown here is derived from an EMBL/GenBank/DDBJ whole genome shotgun (WGS) entry which is preliminary data.</text>
</comment>
<dbReference type="AlphaFoldDB" id="A0A1F4YEU6"/>